<evidence type="ECO:0000256" key="3">
    <source>
        <dbReference type="ARBA" id="ARBA00023015"/>
    </source>
</evidence>
<dbReference type="EMBL" id="FXBL01000004">
    <property type="protein sequence ID" value="SMH40507.1"/>
    <property type="molecule type" value="Genomic_DNA"/>
</dbReference>
<dbReference type="InterPro" id="IPR001867">
    <property type="entry name" value="OmpR/PhoB-type_DNA-bd"/>
</dbReference>
<keyword evidence="1 6" id="KW-0597">Phosphoprotein</keyword>
<dbReference type="InterPro" id="IPR036388">
    <property type="entry name" value="WH-like_DNA-bd_sf"/>
</dbReference>
<dbReference type="Proteomes" id="UP000193083">
    <property type="component" value="Unassembled WGS sequence"/>
</dbReference>
<evidence type="ECO:0000256" key="1">
    <source>
        <dbReference type="ARBA" id="ARBA00022553"/>
    </source>
</evidence>
<proteinExistence type="predicted"/>
<dbReference type="Pfam" id="PF00486">
    <property type="entry name" value="Trans_reg_C"/>
    <property type="match status" value="1"/>
</dbReference>
<dbReference type="GO" id="GO:0000976">
    <property type="term" value="F:transcription cis-regulatory region binding"/>
    <property type="evidence" value="ECO:0007669"/>
    <property type="project" value="TreeGrafter"/>
</dbReference>
<dbReference type="GO" id="GO:0000156">
    <property type="term" value="F:phosphorelay response regulator activity"/>
    <property type="evidence" value="ECO:0007669"/>
    <property type="project" value="TreeGrafter"/>
</dbReference>
<keyword evidence="3" id="KW-0805">Transcription regulation</keyword>
<dbReference type="PANTHER" id="PTHR48111:SF1">
    <property type="entry name" value="TWO-COMPONENT RESPONSE REGULATOR ORR33"/>
    <property type="match status" value="1"/>
</dbReference>
<evidence type="ECO:0000256" key="7">
    <source>
        <dbReference type="PROSITE-ProRule" id="PRU01091"/>
    </source>
</evidence>
<name>A0A1X7NSG1_9HYPH</name>
<organism evidence="10 11">
    <name type="scientific">Mesorhizobium australicum</name>
    <dbReference type="NCBI Taxonomy" id="536018"/>
    <lineage>
        <taxon>Bacteria</taxon>
        <taxon>Pseudomonadati</taxon>
        <taxon>Pseudomonadota</taxon>
        <taxon>Alphaproteobacteria</taxon>
        <taxon>Hyphomicrobiales</taxon>
        <taxon>Phyllobacteriaceae</taxon>
        <taxon>Mesorhizobium</taxon>
    </lineage>
</organism>
<dbReference type="InterPro" id="IPR001789">
    <property type="entry name" value="Sig_transdc_resp-reg_receiver"/>
</dbReference>
<evidence type="ECO:0000259" key="9">
    <source>
        <dbReference type="PROSITE" id="PS51755"/>
    </source>
</evidence>
<evidence type="ECO:0000256" key="6">
    <source>
        <dbReference type="PROSITE-ProRule" id="PRU00169"/>
    </source>
</evidence>
<evidence type="ECO:0000313" key="10">
    <source>
        <dbReference type="EMBL" id="SMH40507.1"/>
    </source>
</evidence>
<evidence type="ECO:0000256" key="4">
    <source>
        <dbReference type="ARBA" id="ARBA00023125"/>
    </source>
</evidence>
<keyword evidence="11" id="KW-1185">Reference proteome</keyword>
<feature type="DNA-binding region" description="OmpR/PhoB-type" evidence="7">
    <location>
        <begin position="129"/>
        <end position="228"/>
    </location>
</feature>
<dbReference type="SUPFAM" id="SSF52172">
    <property type="entry name" value="CheY-like"/>
    <property type="match status" value="1"/>
</dbReference>
<sequence length="230" mass="25052">MRPRVLIYSKDPDFFLVFGHILGVAGFDSQLLSAENELPRGEAVPLAVVMDCQPGDRTVARLCASFKGSLETRTAAVVGLVAPGASGLHLDLIKAGADEIFSRPFPPEKLLTWLQSRAAAAKTSVESEAGDLVHGDFVLERRSHRILYRGQDIAVPPIEFNLLRSLMARPGAVLSRESLIKAAWPDHAGETDIRGVDVHVARLRKRLTAVIGHDVIRTVRSAGYAFAPDW</sequence>
<dbReference type="CDD" id="cd00383">
    <property type="entry name" value="trans_reg_C"/>
    <property type="match status" value="1"/>
</dbReference>
<accession>A0A1X7NSG1</accession>
<gene>
    <name evidence="10" type="ORF">SAMN02982922_2348</name>
</gene>
<dbReference type="AlphaFoldDB" id="A0A1X7NSG1"/>
<feature type="modified residue" description="4-aspartylphosphate" evidence="6">
    <location>
        <position position="51"/>
    </location>
</feature>
<dbReference type="InterPro" id="IPR039420">
    <property type="entry name" value="WalR-like"/>
</dbReference>
<dbReference type="PROSITE" id="PS51755">
    <property type="entry name" value="OMPR_PHOB"/>
    <property type="match status" value="1"/>
</dbReference>
<dbReference type="SMART" id="SM00862">
    <property type="entry name" value="Trans_reg_C"/>
    <property type="match status" value="1"/>
</dbReference>
<dbReference type="SUPFAM" id="SSF46894">
    <property type="entry name" value="C-terminal effector domain of the bipartite response regulators"/>
    <property type="match status" value="1"/>
</dbReference>
<feature type="domain" description="Response regulatory" evidence="8">
    <location>
        <begin position="4"/>
        <end position="118"/>
    </location>
</feature>
<keyword evidence="5" id="KW-0804">Transcription</keyword>
<evidence type="ECO:0000256" key="5">
    <source>
        <dbReference type="ARBA" id="ARBA00023163"/>
    </source>
</evidence>
<protein>
    <submittedName>
        <fullName evidence="10">Two-component system, OmpR family, phosphate regulon response regulator PhoB</fullName>
    </submittedName>
</protein>
<dbReference type="InterPro" id="IPR016032">
    <property type="entry name" value="Sig_transdc_resp-reg_C-effctor"/>
</dbReference>
<dbReference type="OrthoDB" id="9803032at2"/>
<dbReference type="PANTHER" id="PTHR48111">
    <property type="entry name" value="REGULATOR OF RPOS"/>
    <property type="match status" value="1"/>
</dbReference>
<reference evidence="10 11" key="1">
    <citation type="submission" date="2017-04" db="EMBL/GenBank/DDBJ databases">
        <authorList>
            <person name="Afonso C.L."/>
            <person name="Miller P.J."/>
            <person name="Scott M.A."/>
            <person name="Spackman E."/>
            <person name="Goraichik I."/>
            <person name="Dimitrov K.M."/>
            <person name="Suarez D.L."/>
            <person name="Swayne D.E."/>
        </authorList>
    </citation>
    <scope>NUCLEOTIDE SEQUENCE [LARGE SCALE GENOMIC DNA]</scope>
    <source>
        <strain evidence="10 11">B5P</strain>
    </source>
</reference>
<evidence type="ECO:0000259" key="8">
    <source>
        <dbReference type="PROSITE" id="PS50110"/>
    </source>
</evidence>
<dbReference type="GO" id="GO:0005829">
    <property type="term" value="C:cytosol"/>
    <property type="evidence" value="ECO:0007669"/>
    <property type="project" value="TreeGrafter"/>
</dbReference>
<feature type="domain" description="OmpR/PhoB-type" evidence="9">
    <location>
        <begin position="129"/>
        <end position="228"/>
    </location>
</feature>
<evidence type="ECO:0000256" key="2">
    <source>
        <dbReference type="ARBA" id="ARBA00023012"/>
    </source>
</evidence>
<evidence type="ECO:0000313" key="11">
    <source>
        <dbReference type="Proteomes" id="UP000193083"/>
    </source>
</evidence>
<keyword evidence="2" id="KW-0902">Two-component regulatory system</keyword>
<dbReference type="GO" id="GO:0032993">
    <property type="term" value="C:protein-DNA complex"/>
    <property type="evidence" value="ECO:0007669"/>
    <property type="project" value="TreeGrafter"/>
</dbReference>
<dbReference type="InterPro" id="IPR011006">
    <property type="entry name" value="CheY-like_superfamily"/>
</dbReference>
<dbReference type="GO" id="GO:0006355">
    <property type="term" value="P:regulation of DNA-templated transcription"/>
    <property type="evidence" value="ECO:0007669"/>
    <property type="project" value="InterPro"/>
</dbReference>
<keyword evidence="4 7" id="KW-0238">DNA-binding</keyword>
<dbReference type="Gene3D" id="1.10.10.10">
    <property type="entry name" value="Winged helix-like DNA-binding domain superfamily/Winged helix DNA-binding domain"/>
    <property type="match status" value="1"/>
</dbReference>
<dbReference type="PROSITE" id="PS50110">
    <property type="entry name" value="RESPONSE_REGULATORY"/>
    <property type="match status" value="1"/>
</dbReference>